<dbReference type="InterPro" id="IPR029058">
    <property type="entry name" value="AB_hydrolase_fold"/>
</dbReference>
<reference evidence="2" key="1">
    <citation type="journal article" date="2019" name="Int. J. Syst. Evol. Microbiol.">
        <title>The Global Catalogue of Microorganisms (GCM) 10K type strain sequencing project: providing services to taxonomists for standard genome sequencing and annotation.</title>
        <authorList>
            <consortium name="The Broad Institute Genomics Platform"/>
            <consortium name="The Broad Institute Genome Sequencing Center for Infectious Disease"/>
            <person name="Wu L."/>
            <person name="Ma J."/>
        </authorList>
    </citation>
    <scope>NUCLEOTIDE SEQUENCE [LARGE SCALE GENOMIC DNA]</scope>
    <source>
        <strain evidence="2">JCM 31486</strain>
    </source>
</reference>
<feature type="non-terminal residue" evidence="1">
    <location>
        <position position="81"/>
    </location>
</feature>
<dbReference type="SUPFAM" id="SSF53474">
    <property type="entry name" value="alpha/beta-Hydrolases"/>
    <property type="match status" value="1"/>
</dbReference>
<evidence type="ECO:0000313" key="2">
    <source>
        <dbReference type="Proteomes" id="UP001597045"/>
    </source>
</evidence>
<accession>A0ABW3M5B6</accession>
<organism evidence="1 2">
    <name type="scientific">Kibdelosporangium lantanae</name>
    <dbReference type="NCBI Taxonomy" id="1497396"/>
    <lineage>
        <taxon>Bacteria</taxon>
        <taxon>Bacillati</taxon>
        <taxon>Actinomycetota</taxon>
        <taxon>Actinomycetes</taxon>
        <taxon>Pseudonocardiales</taxon>
        <taxon>Pseudonocardiaceae</taxon>
        <taxon>Kibdelosporangium</taxon>
    </lineage>
</organism>
<proteinExistence type="predicted"/>
<keyword evidence="2" id="KW-1185">Reference proteome</keyword>
<dbReference type="GO" id="GO:0016787">
    <property type="term" value="F:hydrolase activity"/>
    <property type="evidence" value="ECO:0007669"/>
    <property type="project" value="UniProtKB-KW"/>
</dbReference>
<dbReference type="Proteomes" id="UP001597045">
    <property type="component" value="Unassembled WGS sequence"/>
</dbReference>
<evidence type="ECO:0000313" key="1">
    <source>
        <dbReference type="EMBL" id="MFD1044185.1"/>
    </source>
</evidence>
<comment type="caution">
    <text evidence="1">The sequence shown here is derived from an EMBL/GenBank/DDBJ whole genome shotgun (WGS) entry which is preliminary data.</text>
</comment>
<protein>
    <submittedName>
        <fullName evidence="1">Alpha/beta fold hydrolase</fullName>
    </submittedName>
</protein>
<gene>
    <name evidence="1" type="ORF">ACFQ1S_00530</name>
</gene>
<sequence>MYQHSQVTRQRTVCGVDQPPLLVGWSYSGILAWHCADRHPNRTLVVVCVDAFPIGLAGPEAQERIRKIPAAAVVPAARRPV</sequence>
<dbReference type="Gene3D" id="3.40.50.1820">
    <property type="entry name" value="alpha/beta hydrolase"/>
    <property type="match status" value="1"/>
</dbReference>
<keyword evidence="1" id="KW-0378">Hydrolase</keyword>
<name>A0ABW3M5B6_9PSEU</name>
<dbReference type="EMBL" id="JBHTIS010000011">
    <property type="protein sequence ID" value="MFD1044185.1"/>
    <property type="molecule type" value="Genomic_DNA"/>
</dbReference>